<dbReference type="AlphaFoldDB" id="A0A4Y2DZN8"/>
<comment type="caution">
    <text evidence="1">The sequence shown here is derived from an EMBL/GenBank/DDBJ whole genome shotgun (WGS) entry which is preliminary data.</text>
</comment>
<accession>A0A4Y2DZN8</accession>
<evidence type="ECO:0000313" key="1">
    <source>
        <dbReference type="EMBL" id="GBM21228.1"/>
    </source>
</evidence>
<protein>
    <submittedName>
        <fullName evidence="1">Uncharacterized protein</fullName>
    </submittedName>
</protein>
<gene>
    <name evidence="1" type="ORF">AVEN_265824_1</name>
</gene>
<evidence type="ECO:0000313" key="2">
    <source>
        <dbReference type="Proteomes" id="UP000499080"/>
    </source>
</evidence>
<organism evidence="1 2">
    <name type="scientific">Araneus ventricosus</name>
    <name type="common">Orbweaver spider</name>
    <name type="synonym">Epeira ventricosa</name>
    <dbReference type="NCBI Taxonomy" id="182803"/>
    <lineage>
        <taxon>Eukaryota</taxon>
        <taxon>Metazoa</taxon>
        <taxon>Ecdysozoa</taxon>
        <taxon>Arthropoda</taxon>
        <taxon>Chelicerata</taxon>
        <taxon>Arachnida</taxon>
        <taxon>Araneae</taxon>
        <taxon>Araneomorphae</taxon>
        <taxon>Entelegynae</taxon>
        <taxon>Araneoidea</taxon>
        <taxon>Araneidae</taxon>
        <taxon>Araneus</taxon>
    </lineage>
</organism>
<proteinExistence type="predicted"/>
<name>A0A4Y2DZN8_ARAVE</name>
<dbReference type="EMBL" id="BGPR01000456">
    <property type="protein sequence ID" value="GBM21228.1"/>
    <property type="molecule type" value="Genomic_DNA"/>
</dbReference>
<keyword evidence="2" id="KW-1185">Reference proteome</keyword>
<sequence>MLPGKFFKLKKTSAASLSAKQENADPDILEAEAAVQDTAEIGEIDLIPGKEDEGLLKIQAVEHFKMLITFDYL</sequence>
<dbReference type="Proteomes" id="UP000499080">
    <property type="component" value="Unassembled WGS sequence"/>
</dbReference>
<reference evidence="1 2" key="1">
    <citation type="journal article" date="2019" name="Sci. Rep.">
        <title>Orb-weaving spider Araneus ventricosus genome elucidates the spidroin gene catalogue.</title>
        <authorList>
            <person name="Kono N."/>
            <person name="Nakamura H."/>
            <person name="Ohtoshi R."/>
            <person name="Moran D.A.P."/>
            <person name="Shinohara A."/>
            <person name="Yoshida Y."/>
            <person name="Fujiwara M."/>
            <person name="Mori M."/>
            <person name="Tomita M."/>
            <person name="Arakawa K."/>
        </authorList>
    </citation>
    <scope>NUCLEOTIDE SEQUENCE [LARGE SCALE GENOMIC DNA]</scope>
</reference>